<dbReference type="PANTHER" id="PTHR43630">
    <property type="entry name" value="POLY-BETA-1,6-N-ACETYL-D-GLUCOSAMINE SYNTHASE"/>
    <property type="match status" value="1"/>
</dbReference>
<dbReference type="EMBL" id="JACOGK010000008">
    <property type="protein sequence ID" value="MBC3536394.1"/>
    <property type="molecule type" value="Genomic_DNA"/>
</dbReference>
<dbReference type="CDD" id="cd02511">
    <property type="entry name" value="Beta4Glucosyltransferase"/>
    <property type="match status" value="1"/>
</dbReference>
<reference evidence="2 3" key="1">
    <citation type="submission" date="2020-08" db="EMBL/GenBank/DDBJ databases">
        <authorList>
            <person name="Liu C."/>
            <person name="Sun Q."/>
        </authorList>
    </citation>
    <scope>NUCLEOTIDE SEQUENCE [LARGE SCALE GENOMIC DNA]</scope>
    <source>
        <strain evidence="2 3">NSJ-59</strain>
    </source>
</reference>
<gene>
    <name evidence="2" type="ORF">H8J70_03900</name>
</gene>
<organism evidence="2 3">
    <name type="scientific">Megasphaera hominis</name>
    <dbReference type="NCBI Taxonomy" id="159836"/>
    <lineage>
        <taxon>Bacteria</taxon>
        <taxon>Bacillati</taxon>
        <taxon>Bacillota</taxon>
        <taxon>Negativicutes</taxon>
        <taxon>Veillonellales</taxon>
        <taxon>Veillonellaceae</taxon>
        <taxon>Megasphaera</taxon>
    </lineage>
</organism>
<evidence type="ECO:0000259" key="1">
    <source>
        <dbReference type="Pfam" id="PF00535"/>
    </source>
</evidence>
<evidence type="ECO:0000313" key="2">
    <source>
        <dbReference type="EMBL" id="MBC3536394.1"/>
    </source>
</evidence>
<feature type="domain" description="Glycosyltransferase 2-like" evidence="1">
    <location>
        <begin position="6"/>
        <end position="125"/>
    </location>
</feature>
<proteinExistence type="predicted"/>
<accession>A0ABR6VI85</accession>
<comment type="caution">
    <text evidence="2">The sequence shown here is derived from an EMBL/GenBank/DDBJ whole genome shotgun (WGS) entry which is preliminary data.</text>
</comment>
<dbReference type="PANTHER" id="PTHR43630:SF2">
    <property type="entry name" value="GLYCOSYLTRANSFERASE"/>
    <property type="match status" value="1"/>
</dbReference>
<protein>
    <submittedName>
        <fullName evidence="2">Glycosyltransferase family 2 protein</fullName>
    </submittedName>
</protein>
<dbReference type="InterPro" id="IPR001173">
    <property type="entry name" value="Glyco_trans_2-like"/>
</dbReference>
<dbReference type="Gene3D" id="3.90.550.10">
    <property type="entry name" value="Spore Coat Polysaccharide Biosynthesis Protein SpsA, Chain A"/>
    <property type="match status" value="1"/>
</dbReference>
<name>A0ABR6VI85_9FIRM</name>
<sequence length="251" mass="28662">MNSLAVIILTKNEEVNIVDAIEAAKACATEVLVVDSGSTDGTVELAKAHGARVVFRAWTNDFAAQRNFALTQTEADWVFYVDADERITPDLAQAVEQVIAANEAKQYSVTRKSVAFGTKFNHGVLKPDHVARLFPRTAVTWVNPVHEHPECDLPLVQLPGYLEHYTYRSWAQWEGKVMQYTSIWAEEAYERGRRISLSGVFLHSLGGFFKMFFGRLGFLDGWMGVFMCCHHFFYETMKYLKLHEQQRMKQK</sequence>
<evidence type="ECO:0000313" key="3">
    <source>
        <dbReference type="Proteomes" id="UP000606870"/>
    </source>
</evidence>
<keyword evidence="3" id="KW-1185">Reference proteome</keyword>
<dbReference type="SUPFAM" id="SSF53448">
    <property type="entry name" value="Nucleotide-diphospho-sugar transferases"/>
    <property type="match status" value="1"/>
</dbReference>
<dbReference type="RefSeq" id="WP_186502554.1">
    <property type="nucleotide sequence ID" value="NZ_JACOGK010000008.1"/>
</dbReference>
<dbReference type="InterPro" id="IPR029044">
    <property type="entry name" value="Nucleotide-diphossugar_trans"/>
</dbReference>
<dbReference type="Proteomes" id="UP000606870">
    <property type="component" value="Unassembled WGS sequence"/>
</dbReference>
<dbReference type="Pfam" id="PF00535">
    <property type="entry name" value="Glycos_transf_2"/>
    <property type="match status" value="1"/>
</dbReference>